<keyword evidence="2" id="KW-1185">Reference proteome</keyword>
<accession>A0ABT5Y3Z0</accession>
<evidence type="ECO:0000313" key="1">
    <source>
        <dbReference type="EMBL" id="MDF0717747.1"/>
    </source>
</evidence>
<organism evidence="1 2">
    <name type="scientific">Flagellimonas yonaguniensis</name>
    <dbReference type="NCBI Taxonomy" id="3031325"/>
    <lineage>
        <taxon>Bacteria</taxon>
        <taxon>Pseudomonadati</taxon>
        <taxon>Bacteroidota</taxon>
        <taxon>Flavobacteriia</taxon>
        <taxon>Flavobacteriales</taxon>
        <taxon>Flavobacteriaceae</taxon>
        <taxon>Flagellimonas</taxon>
    </lineage>
</organism>
<reference evidence="1 2" key="1">
    <citation type="submission" date="2023-03" db="EMBL/GenBank/DDBJ databases">
        <title>Muricauda XX sp. nov. and Muricauda XXX sp. nov., two novel species isolated from Okinawa Trough.</title>
        <authorList>
            <person name="Cao W."/>
            <person name="Deng X."/>
        </authorList>
    </citation>
    <scope>NUCLEOTIDE SEQUENCE [LARGE SCALE GENOMIC DNA]</scope>
    <source>
        <strain evidence="1 2">334s03</strain>
    </source>
</reference>
<name>A0ABT5Y3Z0_9FLAO</name>
<dbReference type="RefSeq" id="WP_275616895.1">
    <property type="nucleotide sequence ID" value="NZ_JARFVB010000014.1"/>
</dbReference>
<sequence>MLNFDDFSTNLGKVLLECSLFMSFGTTPYTFDKVNGVEVEEKYDFQKGVITYLAIYLWEEYGVAELEDFLRNSQEVISMEEHTTELFIQYSVDRYLDHDLMYAWKIKQGTIAFGYLVAKLRSTQDLTIYTANPQELEFLEDVLPKHSNMKLFAVAMLK</sequence>
<gene>
    <name evidence="1" type="ORF">PY092_16410</name>
</gene>
<protein>
    <submittedName>
        <fullName evidence="1">Uncharacterized protein</fullName>
    </submittedName>
</protein>
<comment type="caution">
    <text evidence="1">The sequence shown here is derived from an EMBL/GenBank/DDBJ whole genome shotgun (WGS) entry which is preliminary data.</text>
</comment>
<dbReference type="EMBL" id="JARFVB010000014">
    <property type="protein sequence ID" value="MDF0717747.1"/>
    <property type="molecule type" value="Genomic_DNA"/>
</dbReference>
<proteinExistence type="predicted"/>
<dbReference type="Proteomes" id="UP001221366">
    <property type="component" value="Unassembled WGS sequence"/>
</dbReference>
<evidence type="ECO:0000313" key="2">
    <source>
        <dbReference type="Proteomes" id="UP001221366"/>
    </source>
</evidence>